<sequence>MAAVCCNEAAAQSGSPSGDAAARARPEPGDQLILADAEKDAKPLAPGDLEPNGDQVLAWAMQPGSGTVRNGSRLNQVLLIRLDPAELDETTRKRAAEGVVAYSAVCTHQQCPVSVWLPEKRALHCPCHGSEFDPRRSGQVVNGPALRPLAALPVRVENGLLVVGGRFVGRVGAPQPG</sequence>
<evidence type="ECO:0000256" key="6">
    <source>
        <dbReference type="ARBA" id="ARBA00034078"/>
    </source>
</evidence>
<keyword evidence="4" id="KW-0411">Iron-sulfur</keyword>
<feature type="region of interest" description="Disordered" evidence="7">
    <location>
        <begin position="6"/>
        <end position="29"/>
    </location>
</feature>
<evidence type="ECO:0000256" key="4">
    <source>
        <dbReference type="ARBA" id="ARBA00023014"/>
    </source>
</evidence>
<dbReference type="Proteomes" id="UP000249065">
    <property type="component" value="Unassembled WGS sequence"/>
</dbReference>
<evidence type="ECO:0000313" key="10">
    <source>
        <dbReference type="Proteomes" id="UP000249065"/>
    </source>
</evidence>
<dbReference type="CDD" id="cd03467">
    <property type="entry name" value="Rieske"/>
    <property type="match status" value="1"/>
</dbReference>
<evidence type="ECO:0000256" key="3">
    <source>
        <dbReference type="ARBA" id="ARBA00023004"/>
    </source>
</evidence>
<dbReference type="OrthoDB" id="9802613at2"/>
<dbReference type="InterPro" id="IPR005805">
    <property type="entry name" value="Rieske_Fe-S_prot_C"/>
</dbReference>
<dbReference type="EMBL" id="QLIX01000006">
    <property type="protein sequence ID" value="RAI59129.1"/>
    <property type="molecule type" value="Genomic_DNA"/>
</dbReference>
<organism evidence="9 10">
    <name type="scientific">Roseicella frigidaeris</name>
    <dbReference type="NCBI Taxonomy" id="2230885"/>
    <lineage>
        <taxon>Bacteria</taxon>
        <taxon>Pseudomonadati</taxon>
        <taxon>Pseudomonadota</taxon>
        <taxon>Alphaproteobacteria</taxon>
        <taxon>Acetobacterales</taxon>
        <taxon>Roseomonadaceae</taxon>
        <taxon>Roseicella</taxon>
    </lineage>
</organism>
<keyword evidence="1" id="KW-0001">2Fe-2S</keyword>
<proteinExistence type="predicted"/>
<dbReference type="GO" id="GO:0051537">
    <property type="term" value="F:2 iron, 2 sulfur cluster binding"/>
    <property type="evidence" value="ECO:0007669"/>
    <property type="project" value="UniProtKB-KW"/>
</dbReference>
<evidence type="ECO:0000256" key="7">
    <source>
        <dbReference type="SAM" id="MobiDB-lite"/>
    </source>
</evidence>
<dbReference type="GO" id="GO:0016020">
    <property type="term" value="C:membrane"/>
    <property type="evidence" value="ECO:0007669"/>
    <property type="project" value="InterPro"/>
</dbReference>
<dbReference type="PRINTS" id="PR00162">
    <property type="entry name" value="RIESKE"/>
</dbReference>
<comment type="cofactor">
    <cofactor evidence="6">
        <name>[2Fe-2S] cluster</name>
        <dbReference type="ChEBI" id="CHEBI:190135"/>
    </cofactor>
</comment>
<evidence type="ECO:0000256" key="5">
    <source>
        <dbReference type="ARBA" id="ARBA00023157"/>
    </source>
</evidence>
<dbReference type="InterPro" id="IPR014349">
    <property type="entry name" value="Rieske_Fe-S_prot"/>
</dbReference>
<dbReference type="Gene3D" id="2.102.10.10">
    <property type="entry name" value="Rieske [2Fe-2S] iron-sulphur domain"/>
    <property type="match status" value="1"/>
</dbReference>
<keyword evidence="3" id="KW-0408">Iron</keyword>
<feature type="domain" description="Rieske" evidence="8">
    <location>
        <begin position="74"/>
        <end position="163"/>
    </location>
</feature>
<dbReference type="PANTHER" id="PTHR10134">
    <property type="entry name" value="CYTOCHROME B-C1 COMPLEX SUBUNIT RIESKE, MITOCHONDRIAL"/>
    <property type="match status" value="1"/>
</dbReference>
<evidence type="ECO:0000256" key="1">
    <source>
        <dbReference type="ARBA" id="ARBA00022714"/>
    </source>
</evidence>
<evidence type="ECO:0000256" key="2">
    <source>
        <dbReference type="ARBA" id="ARBA00022723"/>
    </source>
</evidence>
<protein>
    <submittedName>
        <fullName evidence="9">2Fe-2S ferredoxin</fullName>
    </submittedName>
</protein>
<keyword evidence="10" id="KW-1185">Reference proteome</keyword>
<keyword evidence="5" id="KW-1015">Disulfide bond</keyword>
<evidence type="ECO:0000313" key="9">
    <source>
        <dbReference type="EMBL" id="RAI59129.1"/>
    </source>
</evidence>
<gene>
    <name evidence="9" type="ORF">DOO78_10735</name>
</gene>
<dbReference type="PROSITE" id="PS51296">
    <property type="entry name" value="RIESKE"/>
    <property type="match status" value="1"/>
</dbReference>
<reference evidence="10" key="1">
    <citation type="submission" date="2018-06" db="EMBL/GenBank/DDBJ databases">
        <authorList>
            <person name="Khan S.A."/>
        </authorList>
    </citation>
    <scope>NUCLEOTIDE SEQUENCE [LARGE SCALE GENOMIC DNA]</scope>
    <source>
        <strain evidence="10">DB-1506</strain>
    </source>
</reference>
<evidence type="ECO:0000259" key="8">
    <source>
        <dbReference type="PROSITE" id="PS51296"/>
    </source>
</evidence>
<dbReference type="AlphaFoldDB" id="A0A327M8S1"/>
<accession>A0A327M8S1</accession>
<comment type="caution">
    <text evidence="9">The sequence shown here is derived from an EMBL/GenBank/DDBJ whole genome shotgun (WGS) entry which is preliminary data.</text>
</comment>
<dbReference type="SUPFAM" id="SSF50022">
    <property type="entry name" value="ISP domain"/>
    <property type="match status" value="1"/>
</dbReference>
<dbReference type="InterPro" id="IPR017941">
    <property type="entry name" value="Rieske_2Fe-2S"/>
</dbReference>
<dbReference type="Pfam" id="PF00355">
    <property type="entry name" value="Rieske"/>
    <property type="match status" value="1"/>
</dbReference>
<dbReference type="GO" id="GO:0046872">
    <property type="term" value="F:metal ion binding"/>
    <property type="evidence" value="ECO:0007669"/>
    <property type="project" value="UniProtKB-KW"/>
</dbReference>
<name>A0A327M8S1_9PROT</name>
<dbReference type="InterPro" id="IPR036922">
    <property type="entry name" value="Rieske_2Fe-2S_sf"/>
</dbReference>
<keyword evidence="2" id="KW-0479">Metal-binding</keyword>